<keyword evidence="6" id="KW-1185">Reference proteome</keyword>
<keyword evidence="3 5" id="KW-0378">Hydrolase</keyword>
<evidence type="ECO:0000256" key="4">
    <source>
        <dbReference type="ARBA" id="ARBA00022842"/>
    </source>
</evidence>
<evidence type="ECO:0000256" key="3">
    <source>
        <dbReference type="ARBA" id="ARBA00022801"/>
    </source>
</evidence>
<dbReference type="InterPro" id="IPR036412">
    <property type="entry name" value="HAD-like_sf"/>
</dbReference>
<evidence type="ECO:0000313" key="5">
    <source>
        <dbReference type="EMBL" id="MFC4722887.1"/>
    </source>
</evidence>
<proteinExistence type="predicted"/>
<dbReference type="EMBL" id="JBHSGP010000014">
    <property type="protein sequence ID" value="MFC4722887.1"/>
    <property type="molecule type" value="Genomic_DNA"/>
</dbReference>
<evidence type="ECO:0000313" key="6">
    <source>
        <dbReference type="Proteomes" id="UP001595953"/>
    </source>
</evidence>
<sequence length="231" mass="26709">MSYKTKSKVIFDLDHTLYNYDLAHKIAINEALSFLRKMTGCSEEKILMTFNSARKNTHIELANTASSHNRLLYFQKTLEGLNRNALELALPCYETYWGTFLNNMILFKGVISLLEMLKSQGREICILTDLTTHIQMRKINALELTNYVDFMVSSEEAGKEKPHSIMFYKALDKLKGTKEQAVMIGDNWEKDILGAYSFGIQGIWLNHKREKKEMPPGITEIFHFEELLNIL</sequence>
<dbReference type="SFLD" id="SFLDS00003">
    <property type="entry name" value="Haloacid_Dehalogenase"/>
    <property type="match status" value="1"/>
</dbReference>
<dbReference type="InterPro" id="IPR051400">
    <property type="entry name" value="HAD-like_hydrolase"/>
</dbReference>
<dbReference type="InterPro" id="IPR023214">
    <property type="entry name" value="HAD_sf"/>
</dbReference>
<dbReference type="Proteomes" id="UP001595953">
    <property type="component" value="Unassembled WGS sequence"/>
</dbReference>
<dbReference type="EC" id="3.1.3.-" evidence="5"/>
<dbReference type="Gene3D" id="3.40.50.1000">
    <property type="entry name" value="HAD superfamily/HAD-like"/>
    <property type="match status" value="1"/>
</dbReference>
<dbReference type="RefSeq" id="WP_387963779.1">
    <property type="nucleotide sequence ID" value="NZ_JBHSGP010000014.1"/>
</dbReference>
<dbReference type="InterPro" id="IPR041492">
    <property type="entry name" value="HAD_2"/>
</dbReference>
<dbReference type="PANTHER" id="PTHR46470:SF2">
    <property type="entry name" value="GLYCERALDEHYDE 3-PHOSPHATE PHOSPHATASE"/>
    <property type="match status" value="1"/>
</dbReference>
<protein>
    <submittedName>
        <fullName evidence="5">HAD family hydrolase</fullName>
        <ecNumber evidence="5">3.1.3.-</ecNumber>
    </submittedName>
</protein>
<organism evidence="5 6">
    <name type="scientific">Geojedonia litorea</name>
    <dbReference type="NCBI Taxonomy" id="1268269"/>
    <lineage>
        <taxon>Bacteria</taxon>
        <taxon>Pseudomonadati</taxon>
        <taxon>Bacteroidota</taxon>
        <taxon>Flavobacteriia</taxon>
        <taxon>Flavobacteriales</taxon>
        <taxon>Flavobacteriaceae</taxon>
        <taxon>Geojedonia</taxon>
    </lineage>
</organism>
<dbReference type="InterPro" id="IPR006439">
    <property type="entry name" value="HAD-SF_hydro_IA"/>
</dbReference>
<comment type="caution">
    <text evidence="5">The sequence shown here is derived from an EMBL/GenBank/DDBJ whole genome shotgun (WGS) entry which is preliminary data.</text>
</comment>
<dbReference type="SUPFAM" id="SSF56784">
    <property type="entry name" value="HAD-like"/>
    <property type="match status" value="1"/>
</dbReference>
<keyword evidence="4" id="KW-0460">Magnesium</keyword>
<dbReference type="NCBIfam" id="TIGR01549">
    <property type="entry name" value="HAD-SF-IA-v1"/>
    <property type="match status" value="1"/>
</dbReference>
<dbReference type="PANTHER" id="PTHR46470">
    <property type="entry name" value="N-ACYLNEURAMINATE-9-PHOSPHATASE"/>
    <property type="match status" value="1"/>
</dbReference>
<gene>
    <name evidence="5" type="ORF">ACFO5O_11180</name>
</gene>
<accession>A0ABV9N3I9</accession>
<dbReference type="Pfam" id="PF13419">
    <property type="entry name" value="HAD_2"/>
    <property type="match status" value="1"/>
</dbReference>
<dbReference type="SFLD" id="SFLDG01129">
    <property type="entry name" value="C1.5:_HAD__Beta-PGM__Phosphata"/>
    <property type="match status" value="1"/>
</dbReference>
<dbReference type="Gene3D" id="1.20.120.710">
    <property type="entry name" value="Haloacid dehalogenase hydrolase-like domain"/>
    <property type="match status" value="1"/>
</dbReference>
<comment type="cofactor">
    <cofactor evidence="1">
        <name>Mg(2+)</name>
        <dbReference type="ChEBI" id="CHEBI:18420"/>
    </cofactor>
</comment>
<keyword evidence="2" id="KW-0479">Metal-binding</keyword>
<evidence type="ECO:0000256" key="2">
    <source>
        <dbReference type="ARBA" id="ARBA00022723"/>
    </source>
</evidence>
<name>A0ABV9N3I9_9FLAO</name>
<dbReference type="GO" id="GO:0016787">
    <property type="term" value="F:hydrolase activity"/>
    <property type="evidence" value="ECO:0007669"/>
    <property type="project" value="UniProtKB-KW"/>
</dbReference>
<evidence type="ECO:0000256" key="1">
    <source>
        <dbReference type="ARBA" id="ARBA00001946"/>
    </source>
</evidence>
<dbReference type="PRINTS" id="PR00413">
    <property type="entry name" value="HADHALOGNASE"/>
</dbReference>
<reference evidence="6" key="1">
    <citation type="journal article" date="2019" name="Int. J. Syst. Evol. Microbiol.">
        <title>The Global Catalogue of Microorganisms (GCM) 10K type strain sequencing project: providing services to taxonomists for standard genome sequencing and annotation.</title>
        <authorList>
            <consortium name="The Broad Institute Genomics Platform"/>
            <consortium name="The Broad Institute Genome Sequencing Center for Infectious Disease"/>
            <person name="Wu L."/>
            <person name="Ma J."/>
        </authorList>
    </citation>
    <scope>NUCLEOTIDE SEQUENCE [LARGE SCALE GENOMIC DNA]</scope>
    <source>
        <strain evidence="6">CCUG 63682</strain>
    </source>
</reference>